<feature type="domain" description="Protein-PII uridylyltransferase N-terminal" evidence="1">
    <location>
        <begin position="156"/>
        <end position="230"/>
    </location>
</feature>
<dbReference type="EMBL" id="CAWYQH010000108">
    <property type="protein sequence ID" value="CAK8688849.1"/>
    <property type="molecule type" value="Genomic_DNA"/>
</dbReference>
<dbReference type="Pfam" id="PF03445">
    <property type="entry name" value="DUF294"/>
    <property type="match status" value="1"/>
</dbReference>
<keyword evidence="3" id="KW-1185">Reference proteome</keyword>
<dbReference type="Proteomes" id="UP001642483">
    <property type="component" value="Unassembled WGS sequence"/>
</dbReference>
<dbReference type="SUPFAM" id="SSF48452">
    <property type="entry name" value="TPR-like"/>
    <property type="match status" value="1"/>
</dbReference>
<accession>A0ABP0GDE2</accession>
<comment type="caution">
    <text evidence="2">The sequence shown here is derived from an EMBL/GenBank/DDBJ whole genome shotgun (WGS) entry which is preliminary data.</text>
</comment>
<organism evidence="2 3">
    <name type="scientific">Clavelina lepadiformis</name>
    <name type="common">Light-bulb sea squirt</name>
    <name type="synonym">Ascidia lepadiformis</name>
    <dbReference type="NCBI Taxonomy" id="159417"/>
    <lineage>
        <taxon>Eukaryota</taxon>
        <taxon>Metazoa</taxon>
        <taxon>Chordata</taxon>
        <taxon>Tunicata</taxon>
        <taxon>Ascidiacea</taxon>
        <taxon>Aplousobranchia</taxon>
        <taxon>Clavelinidae</taxon>
        <taxon>Clavelina</taxon>
    </lineage>
</organism>
<gene>
    <name evidence="2" type="ORF">CVLEPA_LOCUS20812</name>
</gene>
<dbReference type="InterPro" id="IPR005105">
    <property type="entry name" value="GlnD_Uridyltrans_N"/>
</dbReference>
<name>A0ABP0GDE2_CLALP</name>
<sequence length="747" mass="86129">MSAESELELAKELKSVCCRVALQYKERTESLPESARILGQLSSNYMQKSPDKVSLIRSATLINAAIVRQPSNKEYIDQRNKLCCHVLETAGAAKLDADLVAFSKQVASKIEEMRKQVYTETILEINEAERQNIMCELKSDVTIEEIIKAEKTEIEKTRLQQDLISRNYAEVMKFVSTYCEHTVGDSPCQYSVVGLGSLARKEITPYSDFEHVILLEEGSQNRDDYEKILEHFRWFSVIFQLVVINLGETIIPAVAIPSLNDFSTPGGDWFFDAYTKRGVSFDGMMWHACKMPLGRMQKTSTKKWTTELIKPVSEMLNYLDPETDIKNGYNLGDILTRTCFIAGSRPMFDQFAAGVRDSLSNNQVARREILNRQIDFDLKRFSVVHNLLDLYGAYCANIKRTLYRTLTLFISALGRLAKCDSYSCFEIVDDFKNRNLINDNTAHRLHYVIALACQIRLKVYRQHGSQTDFVLSDIQQYQHILDSDMPLQLAKMVGEKRMLDYFTVACDLQTAIKCPDILERLDHYLKPRLSTRFRVLRFVNIYDQLLCEWDEFLRHPRDVALEEHMWMRFYVAGAHRRNEKYDTGLTVLEWFDDREISDPSLRANVLVTKQKCLYFVGKHDEALDVGARAQALLEDVDLVPAEKYDLLCHSLSFHASCLSEEKQQHMKAIEVFKKERLYLRDHEVVAKAPREAVCLVNISECYMKADLYEKATNRAEKALGFLFRINGPADVINQCRQVVEICRAKMQ</sequence>
<dbReference type="InterPro" id="IPR011990">
    <property type="entry name" value="TPR-like_helical_dom_sf"/>
</dbReference>
<dbReference type="PANTHER" id="PTHR19959">
    <property type="entry name" value="KINESIN LIGHT CHAIN"/>
    <property type="match status" value="1"/>
</dbReference>
<evidence type="ECO:0000259" key="1">
    <source>
        <dbReference type="Pfam" id="PF03445"/>
    </source>
</evidence>
<dbReference type="Gene3D" id="1.25.40.10">
    <property type="entry name" value="Tetratricopeptide repeat domain"/>
    <property type="match status" value="1"/>
</dbReference>
<reference evidence="2 3" key="1">
    <citation type="submission" date="2024-02" db="EMBL/GenBank/DDBJ databases">
        <authorList>
            <person name="Daric V."/>
            <person name="Darras S."/>
        </authorList>
    </citation>
    <scope>NUCLEOTIDE SEQUENCE [LARGE SCALE GENOMIC DNA]</scope>
</reference>
<evidence type="ECO:0000313" key="3">
    <source>
        <dbReference type="Proteomes" id="UP001642483"/>
    </source>
</evidence>
<protein>
    <recommendedName>
        <fullName evidence="1">Protein-PII uridylyltransferase N-terminal domain-containing protein</fullName>
    </recommendedName>
</protein>
<dbReference type="PANTHER" id="PTHR19959:SF119">
    <property type="entry name" value="FUNGAL LIPASE-LIKE DOMAIN-CONTAINING PROTEIN"/>
    <property type="match status" value="1"/>
</dbReference>
<evidence type="ECO:0000313" key="2">
    <source>
        <dbReference type="EMBL" id="CAK8688849.1"/>
    </source>
</evidence>
<proteinExistence type="predicted"/>